<name>W7QJV9_9ALTE</name>
<keyword evidence="4" id="KW-0732">Signal</keyword>
<evidence type="ECO:0000256" key="4">
    <source>
        <dbReference type="SAM" id="SignalP"/>
    </source>
</evidence>
<dbReference type="eggNOG" id="COG0845">
    <property type="taxonomic scope" value="Bacteria"/>
</dbReference>
<comment type="similarity">
    <text evidence="2">Belongs to the membrane fusion protein (MFP) (TC 8.A.1) family.</text>
</comment>
<dbReference type="Pfam" id="PF25876">
    <property type="entry name" value="HH_MFP_RND"/>
    <property type="match status" value="1"/>
</dbReference>
<proteinExistence type="inferred from homology"/>
<dbReference type="AlphaFoldDB" id="W7QJV9"/>
<feature type="domain" description="Multidrug resistance protein MdtA-like alpha-helical hairpin" evidence="5">
    <location>
        <begin position="97"/>
        <end position="164"/>
    </location>
</feature>
<dbReference type="SUPFAM" id="SSF111369">
    <property type="entry name" value="HlyD-like secretion proteins"/>
    <property type="match status" value="1"/>
</dbReference>
<evidence type="ECO:0000313" key="10">
    <source>
        <dbReference type="Proteomes" id="UP000019276"/>
    </source>
</evidence>
<dbReference type="Gene3D" id="2.40.50.100">
    <property type="match status" value="1"/>
</dbReference>
<dbReference type="PANTHER" id="PTHR30469">
    <property type="entry name" value="MULTIDRUG RESISTANCE PROTEIN MDTA"/>
    <property type="match status" value="1"/>
</dbReference>
<dbReference type="InterPro" id="IPR058627">
    <property type="entry name" value="MdtA-like_C"/>
</dbReference>
<dbReference type="GO" id="GO:1990281">
    <property type="term" value="C:efflux pump complex"/>
    <property type="evidence" value="ECO:0007669"/>
    <property type="project" value="TreeGrafter"/>
</dbReference>
<dbReference type="Pfam" id="PF25967">
    <property type="entry name" value="RND-MFP_C"/>
    <property type="match status" value="1"/>
</dbReference>
<dbReference type="Gene3D" id="2.40.30.170">
    <property type="match status" value="1"/>
</dbReference>
<dbReference type="InterPro" id="IPR058792">
    <property type="entry name" value="Beta-barrel_RND_2"/>
</dbReference>
<feature type="signal peptide" evidence="4">
    <location>
        <begin position="1"/>
        <end position="19"/>
    </location>
</feature>
<gene>
    <name evidence="9" type="ORF">DS2_00595</name>
</gene>
<dbReference type="EMBL" id="ARZY01000001">
    <property type="protein sequence ID" value="EWH12176.1"/>
    <property type="molecule type" value="Genomic_DNA"/>
</dbReference>
<dbReference type="GO" id="GO:0015562">
    <property type="term" value="F:efflux transmembrane transporter activity"/>
    <property type="evidence" value="ECO:0007669"/>
    <property type="project" value="TreeGrafter"/>
</dbReference>
<organism evidence="9 10">
    <name type="scientific">Catenovulum agarivorans DS-2</name>
    <dbReference type="NCBI Taxonomy" id="1328313"/>
    <lineage>
        <taxon>Bacteria</taxon>
        <taxon>Pseudomonadati</taxon>
        <taxon>Pseudomonadota</taxon>
        <taxon>Gammaproteobacteria</taxon>
        <taxon>Alteromonadales</taxon>
        <taxon>Alteromonadaceae</taxon>
        <taxon>Catenovulum</taxon>
    </lineage>
</organism>
<evidence type="ECO:0000256" key="3">
    <source>
        <dbReference type="ARBA" id="ARBA00022448"/>
    </source>
</evidence>
<sequence length="368" mass="40556">MSKPIQLIFALLILLPACSEPPSEHAPIIRSIAWQKVTLEPIQQVRNLPGNIVPAETAPLSFQVGGKVQAIQVRLGDQVQAGQLLAQLDTSNYQLALQAAQGEVKKAQAHYSERQAEYLRFQQLLEQQLVSKSQFDNAKSQAQTARSSLEVATTQAKIAQKNLADTQLLAPYKGQISKQYVEPSQQVASGQTIFEIEGQHGFEIEVFVPETMIRYIDVGQTFTVTSQVAKDRALNASVIEIASRAENANSFKVILQFNQTHPNLRAGMSVEVEFVYLSSERNNVTGNAVRVPVSAVLAGANQENFVFVFNAQNNRLEKRAVLTENVIENKILITQGLSAGEIIATAGVHFLHDDQQVTLLQNQINIFN</sequence>
<evidence type="ECO:0000256" key="2">
    <source>
        <dbReference type="ARBA" id="ARBA00009477"/>
    </source>
</evidence>
<feature type="domain" description="Multidrug resistance protein MdtA-like barrel-sandwich hybrid" evidence="6">
    <location>
        <begin position="58"/>
        <end position="194"/>
    </location>
</feature>
<dbReference type="Gene3D" id="1.10.287.470">
    <property type="entry name" value="Helix hairpin bin"/>
    <property type="match status" value="1"/>
</dbReference>
<feature type="domain" description="CusB-like beta-barrel" evidence="7">
    <location>
        <begin position="204"/>
        <end position="274"/>
    </location>
</feature>
<feature type="domain" description="Multidrug resistance protein MdtA-like C-terminal permuted SH3" evidence="8">
    <location>
        <begin position="287"/>
        <end position="347"/>
    </location>
</feature>
<evidence type="ECO:0000313" key="9">
    <source>
        <dbReference type="EMBL" id="EWH12176.1"/>
    </source>
</evidence>
<dbReference type="NCBIfam" id="TIGR01730">
    <property type="entry name" value="RND_mfp"/>
    <property type="match status" value="1"/>
</dbReference>
<evidence type="ECO:0000259" key="5">
    <source>
        <dbReference type="Pfam" id="PF25876"/>
    </source>
</evidence>
<comment type="caution">
    <text evidence="9">The sequence shown here is derived from an EMBL/GenBank/DDBJ whole genome shotgun (WGS) entry which is preliminary data.</text>
</comment>
<dbReference type="Gene3D" id="2.40.420.20">
    <property type="match status" value="1"/>
</dbReference>
<dbReference type="Proteomes" id="UP000019276">
    <property type="component" value="Unassembled WGS sequence"/>
</dbReference>
<keyword evidence="10" id="KW-1185">Reference proteome</keyword>
<dbReference type="OrthoDB" id="2110899at2"/>
<evidence type="ECO:0000256" key="1">
    <source>
        <dbReference type="ARBA" id="ARBA00004196"/>
    </source>
</evidence>
<evidence type="ECO:0000259" key="6">
    <source>
        <dbReference type="Pfam" id="PF25917"/>
    </source>
</evidence>
<accession>W7QJV9</accession>
<dbReference type="Pfam" id="PF25917">
    <property type="entry name" value="BSH_RND"/>
    <property type="match status" value="1"/>
</dbReference>
<dbReference type="InterPro" id="IPR006143">
    <property type="entry name" value="RND_pump_MFP"/>
</dbReference>
<dbReference type="Pfam" id="PF25954">
    <property type="entry name" value="Beta-barrel_RND_2"/>
    <property type="match status" value="1"/>
</dbReference>
<keyword evidence="3" id="KW-0813">Transport</keyword>
<dbReference type="InterPro" id="IPR058625">
    <property type="entry name" value="MdtA-like_BSH"/>
</dbReference>
<protein>
    <submittedName>
        <fullName evidence="9">AcrA/E family efflux transporter MFP subunit</fullName>
    </submittedName>
</protein>
<dbReference type="InterPro" id="IPR058624">
    <property type="entry name" value="MdtA-like_HH"/>
</dbReference>
<evidence type="ECO:0000259" key="8">
    <source>
        <dbReference type="Pfam" id="PF25967"/>
    </source>
</evidence>
<dbReference type="STRING" id="1328313.DS2_00595"/>
<feature type="chain" id="PRO_5004898169" evidence="4">
    <location>
        <begin position="20"/>
        <end position="368"/>
    </location>
</feature>
<reference evidence="9 10" key="1">
    <citation type="journal article" date="2014" name="Genome Announc.">
        <title>Draft Genome Sequence of the Agar-Degrading Bacterium Catenovulum sp. Strain DS-2, Isolated from Intestines of Haliotis diversicolor.</title>
        <authorList>
            <person name="Shan D."/>
            <person name="Li X."/>
            <person name="Gu Z."/>
            <person name="Wei G."/>
            <person name="Gao Z."/>
            <person name="Shao Z."/>
        </authorList>
    </citation>
    <scope>NUCLEOTIDE SEQUENCE [LARGE SCALE GENOMIC DNA]</scope>
    <source>
        <strain evidence="9 10">DS-2</strain>
    </source>
</reference>
<evidence type="ECO:0000259" key="7">
    <source>
        <dbReference type="Pfam" id="PF25954"/>
    </source>
</evidence>
<dbReference type="RefSeq" id="WP_035012639.1">
    <property type="nucleotide sequence ID" value="NZ_ARZY01000001.1"/>
</dbReference>
<comment type="subcellular location">
    <subcellularLocation>
        <location evidence="1">Cell envelope</location>
    </subcellularLocation>
</comment>